<evidence type="ECO:0000256" key="2">
    <source>
        <dbReference type="ARBA" id="ARBA00022527"/>
    </source>
</evidence>
<feature type="binding site" evidence="4">
    <location>
        <position position="70"/>
    </location>
    <ligand>
        <name>ATP</name>
        <dbReference type="ChEBI" id="CHEBI:30616"/>
    </ligand>
</feature>
<keyword evidence="3" id="KW-0472">Membrane</keyword>
<dbReference type="PANTHER" id="PTHR47985">
    <property type="entry name" value="OS07G0668900 PROTEIN"/>
    <property type="match status" value="1"/>
</dbReference>
<dbReference type="PANTHER" id="PTHR47985:SF44">
    <property type="entry name" value="SERINE_THREONINE-PROTEIN KINASE PBS1"/>
    <property type="match status" value="1"/>
</dbReference>
<evidence type="ECO:0000256" key="1">
    <source>
        <dbReference type="ARBA" id="ARBA00004370"/>
    </source>
</evidence>
<protein>
    <recommendedName>
        <fullName evidence="6">Protein kinase domain-containing protein</fullName>
    </recommendedName>
</protein>
<dbReference type="Proteomes" id="UP001202328">
    <property type="component" value="Unassembled WGS sequence"/>
</dbReference>
<evidence type="ECO:0000313" key="7">
    <source>
        <dbReference type="EMBL" id="KAI3849842.1"/>
    </source>
</evidence>
<dbReference type="EMBL" id="JAJJMB010016078">
    <property type="protein sequence ID" value="KAI3849842.1"/>
    <property type="molecule type" value="Genomic_DNA"/>
</dbReference>
<dbReference type="Pfam" id="PF00069">
    <property type="entry name" value="Pkinase"/>
    <property type="match status" value="1"/>
</dbReference>
<reference evidence="7" key="1">
    <citation type="submission" date="2022-04" db="EMBL/GenBank/DDBJ databases">
        <title>A functionally conserved STORR gene fusion in Papaver species that diverged 16.8 million years ago.</title>
        <authorList>
            <person name="Catania T."/>
        </authorList>
    </citation>
    <scope>NUCLEOTIDE SEQUENCE</scope>
    <source>
        <strain evidence="7">S-188037</strain>
    </source>
</reference>
<evidence type="ECO:0000259" key="6">
    <source>
        <dbReference type="PROSITE" id="PS50011"/>
    </source>
</evidence>
<accession>A0AAD4X5I7</accession>
<evidence type="ECO:0000313" key="8">
    <source>
        <dbReference type="Proteomes" id="UP001202328"/>
    </source>
</evidence>
<dbReference type="GO" id="GO:0005524">
    <property type="term" value="F:ATP binding"/>
    <property type="evidence" value="ECO:0007669"/>
    <property type="project" value="UniProtKB-UniRule"/>
</dbReference>
<dbReference type="PIRSF" id="PIRSF000654">
    <property type="entry name" value="Integrin-linked_kinase"/>
    <property type="match status" value="1"/>
</dbReference>
<name>A0AAD4X5I7_9MAGN</name>
<keyword evidence="4" id="KW-0547">Nucleotide-binding</keyword>
<keyword evidence="2" id="KW-0808">Transferase</keyword>
<feature type="region of interest" description="Disordered" evidence="5">
    <location>
        <begin position="321"/>
        <end position="342"/>
    </location>
</feature>
<keyword evidence="2" id="KW-0723">Serine/threonine-protein kinase</keyword>
<dbReference type="GO" id="GO:0004674">
    <property type="term" value="F:protein serine/threonine kinase activity"/>
    <property type="evidence" value="ECO:0007669"/>
    <property type="project" value="UniProtKB-KW"/>
</dbReference>
<dbReference type="AlphaFoldDB" id="A0AAD4X5I7"/>
<gene>
    <name evidence="7" type="ORF">MKW98_026756</name>
</gene>
<keyword evidence="8" id="KW-1185">Reference proteome</keyword>
<keyword evidence="2" id="KW-0418">Kinase</keyword>
<dbReference type="GO" id="GO:0016020">
    <property type="term" value="C:membrane"/>
    <property type="evidence" value="ECO:0007669"/>
    <property type="project" value="UniProtKB-SubCell"/>
</dbReference>
<sequence length="342" mass="38837">MRGIFLVSETEGAEADQVEFQHSVANVRVFKPKELIVATDAFDPGRDLGEGTFGRVYKGVLEDGQEVAVKRYYGQEDLWPEVRMLSCIEHSNLIKMIGYCDKGKDHFIVYEFMPLRSLNLHLHDLKPGKKPLDWKTRMKIAEGVAKALEYLHDQNDPPIIYGGWKKDGILLDENYNPKLSNFECAKHGPKCVYIKPDGRLDGRMRYGYNGCIELRMTGTLTLRSDIYSFGIVLLELISGRKVFDITKTDKEHFILARARPLLSDSEKFPEIADPLMKGQYPCQGLVQALDLVKMCVQEEPRKRPRAAEVVTTLSSLISQTYEEAQGTTESDQFTPSTKVHRA</sequence>
<dbReference type="SUPFAM" id="SSF56112">
    <property type="entry name" value="Protein kinase-like (PK-like)"/>
    <property type="match status" value="1"/>
</dbReference>
<dbReference type="PROSITE" id="PS50011">
    <property type="entry name" value="PROTEIN_KINASE_DOM"/>
    <property type="match status" value="1"/>
</dbReference>
<comment type="subcellular location">
    <subcellularLocation>
        <location evidence="1">Membrane</location>
    </subcellularLocation>
</comment>
<organism evidence="7 8">
    <name type="scientific">Papaver atlanticum</name>
    <dbReference type="NCBI Taxonomy" id="357466"/>
    <lineage>
        <taxon>Eukaryota</taxon>
        <taxon>Viridiplantae</taxon>
        <taxon>Streptophyta</taxon>
        <taxon>Embryophyta</taxon>
        <taxon>Tracheophyta</taxon>
        <taxon>Spermatophyta</taxon>
        <taxon>Magnoliopsida</taxon>
        <taxon>Ranunculales</taxon>
        <taxon>Papaveraceae</taxon>
        <taxon>Papaveroideae</taxon>
        <taxon>Papaver</taxon>
    </lineage>
</organism>
<feature type="domain" description="Protein kinase" evidence="6">
    <location>
        <begin position="42"/>
        <end position="317"/>
    </location>
</feature>
<dbReference type="Gene3D" id="3.30.200.20">
    <property type="entry name" value="Phosphorylase Kinase, domain 1"/>
    <property type="match status" value="1"/>
</dbReference>
<evidence type="ECO:0000256" key="3">
    <source>
        <dbReference type="ARBA" id="ARBA00023136"/>
    </source>
</evidence>
<evidence type="ECO:0000256" key="5">
    <source>
        <dbReference type="SAM" id="MobiDB-lite"/>
    </source>
</evidence>
<evidence type="ECO:0000256" key="4">
    <source>
        <dbReference type="PROSITE-ProRule" id="PRU10141"/>
    </source>
</evidence>
<dbReference type="PROSITE" id="PS00107">
    <property type="entry name" value="PROTEIN_KINASE_ATP"/>
    <property type="match status" value="1"/>
</dbReference>
<dbReference type="Gene3D" id="1.10.510.10">
    <property type="entry name" value="Transferase(Phosphotransferase) domain 1"/>
    <property type="match status" value="1"/>
</dbReference>
<dbReference type="InterPro" id="IPR011009">
    <property type="entry name" value="Kinase-like_dom_sf"/>
</dbReference>
<comment type="caution">
    <text evidence="7">The sequence shown here is derived from an EMBL/GenBank/DDBJ whole genome shotgun (WGS) entry which is preliminary data.</text>
</comment>
<keyword evidence="4" id="KW-0067">ATP-binding</keyword>
<dbReference type="InterPro" id="IPR017441">
    <property type="entry name" value="Protein_kinase_ATP_BS"/>
</dbReference>
<dbReference type="InterPro" id="IPR000719">
    <property type="entry name" value="Prot_kinase_dom"/>
</dbReference>
<proteinExistence type="predicted"/>